<dbReference type="AlphaFoldDB" id="A0A2Z5QZ87"/>
<dbReference type="KEGG" id="raj:RA11412_1506"/>
<dbReference type="Pfam" id="PF09438">
    <property type="entry name" value="DUF2017"/>
    <property type="match status" value="1"/>
</dbReference>
<name>A0A2Z5QZ87_9MICC</name>
<gene>
    <name evidence="1" type="ORF">RA11412_1506</name>
</gene>
<proteinExistence type="predicted"/>
<keyword evidence="2" id="KW-1185">Reference proteome</keyword>
<organism evidence="1 2">
    <name type="scientific">Rothia aeria</name>
    <dbReference type="NCBI Taxonomy" id="172042"/>
    <lineage>
        <taxon>Bacteria</taxon>
        <taxon>Bacillati</taxon>
        <taxon>Actinomycetota</taxon>
        <taxon>Actinomycetes</taxon>
        <taxon>Micrococcales</taxon>
        <taxon>Micrococcaceae</taxon>
        <taxon>Rothia</taxon>
    </lineage>
</organism>
<protein>
    <submittedName>
        <fullName evidence="1">Uncharacterized protein</fullName>
    </submittedName>
</protein>
<dbReference type="InterPro" id="IPR018561">
    <property type="entry name" value="AosR"/>
</dbReference>
<accession>A0A2Z5QZ87</accession>
<sequence length="202" mass="22916">MARGFKNTPRGYTAYFEKPELLLIRDLAEDIVALLQPETGQDADPLDALIGITDNPQVPTDPAVSRLLPVGSSDEEAAAEYRRYTERDLRERKIANLSMLAFDIESADLLLDEEHARAWASALSDIRLVLATRLDITDDARAEEIHRYVDWSQIETEDEYLAMVYNFISWVQESLMSALMDGLHTPNPVHPGRCCSVMQRHR</sequence>
<reference evidence="1 2" key="1">
    <citation type="submission" date="2016-10" db="EMBL/GenBank/DDBJ databases">
        <title>Genome sequence of Rothia aeria strain JCM11412.</title>
        <authorList>
            <person name="Nambu T."/>
        </authorList>
    </citation>
    <scope>NUCLEOTIDE SEQUENCE [LARGE SCALE GENOMIC DNA]</scope>
    <source>
        <strain evidence="1 2">JCM 11412</strain>
    </source>
</reference>
<dbReference type="EMBL" id="AP017895">
    <property type="protein sequence ID" value="BAV87805.1"/>
    <property type="molecule type" value="Genomic_DNA"/>
</dbReference>
<evidence type="ECO:0000313" key="2">
    <source>
        <dbReference type="Proteomes" id="UP000250241"/>
    </source>
</evidence>
<evidence type="ECO:0000313" key="1">
    <source>
        <dbReference type="EMBL" id="BAV87805.1"/>
    </source>
</evidence>
<dbReference type="Proteomes" id="UP000250241">
    <property type="component" value="Chromosome"/>
</dbReference>